<name>A0ABZ2BLK1_9HYPH</name>
<geneLocation type="plasmid" evidence="1 2">
    <name>pSchITTGS70c</name>
</geneLocation>
<protein>
    <submittedName>
        <fullName evidence="1">Type II toxin-antitoxin system RelE/ParE family toxin</fullName>
    </submittedName>
</protein>
<dbReference type="RefSeq" id="WP_331375565.1">
    <property type="nucleotide sequence ID" value="NZ_CP133151.1"/>
</dbReference>
<gene>
    <name evidence="1" type="ORF">RB548_24600</name>
</gene>
<keyword evidence="1" id="KW-0614">Plasmid</keyword>
<keyword evidence="2" id="KW-1185">Reference proteome</keyword>
<accession>A0ABZ2BLK1</accession>
<sequence>MKKFRFVNEAAAKDFRALPKEIQRQFGLDLTAVQHGGVPFSAYKHIQKSVGPGAIELIENGSPAYRAVYCAKFEDTVYLLHAFTKTTNGVDKKAMNTASERYKEMLRQIKENKGAGR</sequence>
<evidence type="ECO:0000313" key="1">
    <source>
        <dbReference type="EMBL" id="WVT06519.1"/>
    </source>
</evidence>
<proteinExistence type="predicted"/>
<reference evidence="1" key="1">
    <citation type="submission" date="2023-08" db="EMBL/GenBank/DDBJ databases">
        <title>Complete genome sequence of Sinorhizobium chiapanecum ITTG S70 isolated from Acaciella angustissima nodules in Chiapas-Mexico.</title>
        <authorList>
            <person name="Rincon-Rosales R."/>
            <person name="Rogel M.A."/>
            <person name="Rincon-Medina C.I."/>
            <person name="Guerrero G."/>
            <person name="Manzano-Gomez L.A."/>
            <person name="Lopez-Lopez A."/>
            <person name="Rincon Molina F.A."/>
            <person name="Martinez-Romero E."/>
        </authorList>
    </citation>
    <scope>NUCLEOTIDE SEQUENCE</scope>
    <source>
        <strain evidence="1">ITTG S70</strain>
        <plasmid evidence="1">pSchITTGS70c</plasmid>
    </source>
</reference>
<dbReference type="Proteomes" id="UP001432360">
    <property type="component" value="Plasmid pSchITTGS70c"/>
</dbReference>
<dbReference type="EMBL" id="CP133151">
    <property type="protein sequence ID" value="WVT06519.1"/>
    <property type="molecule type" value="Genomic_DNA"/>
</dbReference>
<organism evidence="1 2">
    <name type="scientific">Sinorhizobium chiapasense</name>
    <dbReference type="NCBI Taxonomy" id="501572"/>
    <lineage>
        <taxon>Bacteria</taxon>
        <taxon>Pseudomonadati</taxon>
        <taxon>Pseudomonadota</taxon>
        <taxon>Alphaproteobacteria</taxon>
        <taxon>Hyphomicrobiales</taxon>
        <taxon>Rhizobiaceae</taxon>
        <taxon>Sinorhizobium/Ensifer group</taxon>
        <taxon>Sinorhizobium</taxon>
    </lineage>
</organism>
<dbReference type="InterPro" id="IPR009241">
    <property type="entry name" value="HigB-like"/>
</dbReference>
<evidence type="ECO:0000313" key="2">
    <source>
        <dbReference type="Proteomes" id="UP001432360"/>
    </source>
</evidence>
<dbReference type="Pfam" id="PF05973">
    <property type="entry name" value="Gp49"/>
    <property type="match status" value="1"/>
</dbReference>